<keyword evidence="1" id="KW-0812">Transmembrane</keyword>
<dbReference type="AlphaFoldDB" id="A0AAU7UEU3"/>
<feature type="transmembrane region" description="Helical" evidence="1">
    <location>
        <begin position="20"/>
        <end position="45"/>
    </location>
</feature>
<feature type="transmembrane region" description="Helical" evidence="1">
    <location>
        <begin position="57"/>
        <end position="76"/>
    </location>
</feature>
<keyword evidence="1" id="KW-1133">Transmembrane helix</keyword>
<accession>A0AAU7UEU3</accession>
<proteinExistence type="predicted"/>
<gene>
    <name evidence="2" type="ORF">ABOD76_12145</name>
</gene>
<name>A0AAU7UEU3_9DEIO</name>
<dbReference type="KEGG" id="dsc:ABOD76_12145"/>
<evidence type="ECO:0000256" key="1">
    <source>
        <dbReference type="SAM" id="Phobius"/>
    </source>
</evidence>
<evidence type="ECO:0000313" key="2">
    <source>
        <dbReference type="EMBL" id="XBV87020.1"/>
    </source>
</evidence>
<sequence length="110" mass="12014">MNDITTFINAAWPHFVQLDFWITVAITILVWYGLAVGLAHLLAGAGGREALQAARQSMPLALLLVMVGLLISEYFLFNPNNFPYLVAVAVATLLLTLLVLTVFGRLGKDN</sequence>
<reference evidence="2" key="1">
    <citation type="submission" date="2024-06" db="EMBL/GenBank/DDBJ databases">
        <title>Draft Genome Sequence of Deinococcus sonorensis Type Strain KR-87, a Biofilm Producing Representative of the Genus Deinococcus.</title>
        <authorList>
            <person name="Boren L.S."/>
            <person name="Grosso R.A."/>
            <person name="Hugenberg-Cox A.N."/>
            <person name="Hill J.T.E."/>
            <person name="Albert C.M."/>
            <person name="Tuohy J.M."/>
        </authorList>
    </citation>
    <scope>NUCLEOTIDE SEQUENCE</scope>
    <source>
        <strain evidence="2">KR-87</strain>
    </source>
</reference>
<dbReference type="EMBL" id="CP158299">
    <property type="protein sequence ID" value="XBV87020.1"/>
    <property type="molecule type" value="Genomic_DNA"/>
</dbReference>
<protein>
    <submittedName>
        <fullName evidence="2">Uncharacterized protein</fullName>
    </submittedName>
</protein>
<keyword evidence="1" id="KW-0472">Membrane</keyword>
<feature type="transmembrane region" description="Helical" evidence="1">
    <location>
        <begin position="82"/>
        <end position="103"/>
    </location>
</feature>
<dbReference type="RefSeq" id="WP_350245122.1">
    <property type="nucleotide sequence ID" value="NZ_CP158299.1"/>
</dbReference>
<organism evidence="2">
    <name type="scientific">Deinococcus sonorensis KR-87</name>
    <dbReference type="NCBI Taxonomy" id="694439"/>
    <lineage>
        <taxon>Bacteria</taxon>
        <taxon>Thermotogati</taxon>
        <taxon>Deinococcota</taxon>
        <taxon>Deinococci</taxon>
        <taxon>Deinococcales</taxon>
        <taxon>Deinococcaceae</taxon>
        <taxon>Deinococcus</taxon>
    </lineage>
</organism>